<reference evidence="4 5" key="1">
    <citation type="submission" date="2024-02" db="EMBL/GenBank/DDBJ databases">
        <authorList>
            <person name="Chen Y."/>
            <person name="Shah S."/>
            <person name="Dougan E. K."/>
            <person name="Thang M."/>
            <person name="Chan C."/>
        </authorList>
    </citation>
    <scope>NUCLEOTIDE SEQUENCE [LARGE SCALE GENOMIC DNA]</scope>
</reference>
<evidence type="ECO:0000313" key="4">
    <source>
        <dbReference type="EMBL" id="CAK9063545.1"/>
    </source>
</evidence>
<dbReference type="Pfam" id="PF20209">
    <property type="entry name" value="DUF6570"/>
    <property type="match status" value="1"/>
</dbReference>
<feature type="region of interest" description="Disordered" evidence="2">
    <location>
        <begin position="156"/>
        <end position="215"/>
    </location>
</feature>
<feature type="compositionally biased region" description="Acidic residues" evidence="2">
    <location>
        <begin position="177"/>
        <end position="195"/>
    </location>
</feature>
<sequence length="996" mass="109681">MAPLALSNMNWLGREQPLYQKLTLGTKLLLGKGRPVTRQIFLGPSTAKESYKGLVGNTILLAQAEAKTTQILPSLNKVLDQLVIVFTRSVEEVKTCKALTVNRAEFVDCLRLRKKHCPVFFDTDIDQDAVQKLPVEGVPNEFIEHAIHLPESTFLPRMQGPGDLPVTAPPSNTDGNIAEESDDDHEVAQADDESVHDDAQACADEGHERATHESQKSPEFMIAIDYEQDPKPAQLFQAMQKKLEHLQKEVAKVKTNQSGAWENVSATVRQVGQQETCQRLVIDLQDTMRKLLKEAKNLDDVAASLLQTSVTADFFEKGGQIHIDALAVPTMTVLSSFDPRSFPSCFVEFYYGDAVPGLSGRPNSTVTYQSLFSALMQREEMEYSCSDDVEPYQARAVSRFDSPEFAALFGDILRKMKTLQAVNASFQRQGFEKDLKTIASSQTTDFLAAAAGEMCGNSQSSIEDDFASSSVPGVAGFALAILEALEAQGRGFQHGHRLVRAIPGFLASMQIQDGDLSPKSLRAKMLQHNAKLISQVNTLQYEKSTLVGEQAGIKMKPEPFSALQQKQTKFDGGLEADEITQRLLLPVVAAERLKHVEREIAASEQQQRPPANFFKEVSLTGAELSTLPEYKLPCIIPQAAAWKGPLSFSVDCDESGVITKVACPDGEDACNFDTFLAEAHRLAAAANRSTWVSSTELATTILCAPPDDEDSFDEELHSQTKAAVAKLLRKEMLQSDATTSCPASENLTPEMAAQQLEELFDRNANRDEAQVTEIDVPLAWKGPAAYAKSLIDKFPFNQEQLDLLALLVNPLEVAWRNREDTSVYTLPVDLGVDLEFLPPKPCGEHLIFNRHCDQCVSYPGVIQVLSKTQTWSYTLPDGKISLKIKRTAFPLWPEKACSLYTMQGTTASPGLVAHMTLPARSPADIKFLAVYVMLSRPRSFKNLLTLGLNDKIRNIIESGPPEELLETFATLFGSKADETREAAREAAEHLGWQAGG</sequence>
<protein>
    <recommendedName>
        <fullName evidence="3">DUF6570 domain-containing protein</fullName>
    </recommendedName>
</protein>
<feature type="domain" description="DUF6570" evidence="3">
    <location>
        <begin position="3"/>
        <end position="130"/>
    </location>
</feature>
<gene>
    <name evidence="4" type="ORF">CCMP2556_LOCUS31230</name>
</gene>
<keyword evidence="5" id="KW-1185">Reference proteome</keyword>
<feature type="coiled-coil region" evidence="1">
    <location>
        <begin position="281"/>
        <end position="308"/>
    </location>
</feature>
<name>A0ABP0NM75_9DINO</name>
<evidence type="ECO:0000313" key="5">
    <source>
        <dbReference type="Proteomes" id="UP001642484"/>
    </source>
</evidence>
<dbReference type="EMBL" id="CAXAMN010021806">
    <property type="protein sequence ID" value="CAK9063545.1"/>
    <property type="molecule type" value="Genomic_DNA"/>
</dbReference>
<evidence type="ECO:0000256" key="1">
    <source>
        <dbReference type="SAM" id="Coils"/>
    </source>
</evidence>
<evidence type="ECO:0000259" key="3">
    <source>
        <dbReference type="Pfam" id="PF20209"/>
    </source>
</evidence>
<evidence type="ECO:0000256" key="2">
    <source>
        <dbReference type="SAM" id="MobiDB-lite"/>
    </source>
</evidence>
<keyword evidence="1" id="KW-0175">Coiled coil</keyword>
<comment type="caution">
    <text evidence="4">The sequence shown here is derived from an EMBL/GenBank/DDBJ whole genome shotgun (WGS) entry which is preliminary data.</text>
</comment>
<accession>A0ABP0NM75</accession>
<organism evidence="4 5">
    <name type="scientific">Durusdinium trenchii</name>
    <dbReference type="NCBI Taxonomy" id="1381693"/>
    <lineage>
        <taxon>Eukaryota</taxon>
        <taxon>Sar</taxon>
        <taxon>Alveolata</taxon>
        <taxon>Dinophyceae</taxon>
        <taxon>Suessiales</taxon>
        <taxon>Symbiodiniaceae</taxon>
        <taxon>Durusdinium</taxon>
    </lineage>
</organism>
<proteinExistence type="predicted"/>
<dbReference type="InterPro" id="IPR046700">
    <property type="entry name" value="DUF6570"/>
</dbReference>
<dbReference type="Proteomes" id="UP001642484">
    <property type="component" value="Unassembled WGS sequence"/>
</dbReference>
<feature type="compositionally biased region" description="Basic and acidic residues" evidence="2">
    <location>
        <begin position="196"/>
        <end position="215"/>
    </location>
</feature>